<dbReference type="SMART" id="SM00316">
    <property type="entry name" value="S1"/>
    <property type="match status" value="3"/>
</dbReference>
<dbReference type="InterPro" id="IPR003029">
    <property type="entry name" value="S1_domain"/>
</dbReference>
<dbReference type="GO" id="GO:0003729">
    <property type="term" value="F:mRNA binding"/>
    <property type="evidence" value="ECO:0007669"/>
    <property type="project" value="TreeGrafter"/>
</dbReference>
<dbReference type="RefSeq" id="WP_084424983.1">
    <property type="nucleotide sequence ID" value="NZ_FWXV01000001.1"/>
</dbReference>
<proteinExistence type="predicted"/>
<protein>
    <submittedName>
        <fullName evidence="2">S1 RNA binding domain-containing protein</fullName>
    </submittedName>
</protein>
<evidence type="ECO:0000259" key="1">
    <source>
        <dbReference type="PROSITE" id="PS50126"/>
    </source>
</evidence>
<evidence type="ECO:0000313" key="2">
    <source>
        <dbReference type="EMBL" id="SMC65751.1"/>
    </source>
</evidence>
<dbReference type="InterPro" id="IPR012340">
    <property type="entry name" value="NA-bd_OB-fold"/>
</dbReference>
<dbReference type="Gene3D" id="2.40.50.140">
    <property type="entry name" value="Nucleic acid-binding proteins"/>
    <property type="match status" value="2"/>
</dbReference>
<dbReference type="PANTHER" id="PTHR10724">
    <property type="entry name" value="30S RIBOSOMAL PROTEIN S1"/>
    <property type="match status" value="1"/>
</dbReference>
<dbReference type="Proteomes" id="UP000192674">
    <property type="component" value="Unassembled WGS sequence"/>
</dbReference>
<dbReference type="Gene3D" id="3.40.50.450">
    <property type="match status" value="1"/>
</dbReference>
<organism evidence="2 3">
    <name type="scientific">Kibdelosporangium aridum</name>
    <dbReference type="NCBI Taxonomy" id="2030"/>
    <lineage>
        <taxon>Bacteria</taxon>
        <taxon>Bacillati</taxon>
        <taxon>Actinomycetota</taxon>
        <taxon>Actinomycetes</taxon>
        <taxon>Pseudonocardiales</taxon>
        <taxon>Pseudonocardiaceae</taxon>
        <taxon>Kibdelosporangium</taxon>
    </lineage>
</organism>
<feature type="domain" description="S1 motif" evidence="1">
    <location>
        <begin position="249"/>
        <end position="312"/>
    </location>
</feature>
<dbReference type="PROSITE" id="PS50126">
    <property type="entry name" value="S1"/>
    <property type="match status" value="2"/>
</dbReference>
<dbReference type="SUPFAM" id="SSF52309">
    <property type="entry name" value="N-(deoxy)ribosyltransferase-like"/>
    <property type="match status" value="1"/>
</dbReference>
<keyword evidence="3" id="KW-1185">Reference proteome</keyword>
<sequence length="402" mass="44742">MIFRRDHRSQKGQCFVLMPYATKTLDDGQVIDWDEHYKQVLEPAISAAEMTPRRADFIFGVQPLIDRVWQGIQEAEVIVAEITGLSPNVMYEIGLAHVIGKRLLLLTTDMSALPVDLARYVAVEYSREGIGLLKLSRDLEANLRAARTAPLQEAMIIPLVGGEVEAVPAVVEFVAETYVTVHAANNRMGFLHPAYVSHTRVIKDMRKHFRLGQSLNGAFIVDVDGESQYSLIANQESPWPKILADYPEETTFIGIVEAYKENIGAFVSLAHGVNGLVPRSQLPAVSLKRGDQVEATVQRIDQAERQVSLRLERIVSQVEVDGDWAEYKAGTEYTGTITRLVQDRGFALIKLPPGRVGLLNVNRMSMEFREMFTSGQVKTGDKVNVEIVDANAARGRIILKTT</sequence>
<dbReference type="EMBL" id="FWXV01000001">
    <property type="protein sequence ID" value="SMC65751.1"/>
    <property type="molecule type" value="Genomic_DNA"/>
</dbReference>
<gene>
    <name evidence="2" type="ORF">SAMN05661093_01203</name>
</gene>
<accession>A0A1Y5X354</accession>
<dbReference type="Pfam" id="PF00575">
    <property type="entry name" value="S1"/>
    <property type="match status" value="2"/>
</dbReference>
<dbReference type="InterPro" id="IPR050437">
    <property type="entry name" value="Ribos_protein_bS1-like"/>
</dbReference>
<dbReference type="OrthoDB" id="3660195at2"/>
<name>A0A1Y5X354_KIBAR</name>
<dbReference type="AlphaFoldDB" id="A0A1Y5X354"/>
<dbReference type="SUPFAM" id="SSF50249">
    <property type="entry name" value="Nucleic acid-binding proteins"/>
    <property type="match status" value="3"/>
</dbReference>
<evidence type="ECO:0000313" key="3">
    <source>
        <dbReference type="Proteomes" id="UP000192674"/>
    </source>
</evidence>
<dbReference type="GO" id="GO:0003735">
    <property type="term" value="F:structural constituent of ribosome"/>
    <property type="evidence" value="ECO:0007669"/>
    <property type="project" value="TreeGrafter"/>
</dbReference>
<dbReference type="CDD" id="cd00164">
    <property type="entry name" value="S1_like"/>
    <property type="match status" value="1"/>
</dbReference>
<dbReference type="GO" id="GO:0006412">
    <property type="term" value="P:translation"/>
    <property type="evidence" value="ECO:0007669"/>
    <property type="project" value="TreeGrafter"/>
</dbReference>
<feature type="domain" description="S1 motif" evidence="1">
    <location>
        <begin position="330"/>
        <end position="402"/>
    </location>
</feature>
<reference evidence="2 3" key="1">
    <citation type="submission" date="2017-04" db="EMBL/GenBank/DDBJ databases">
        <authorList>
            <person name="Afonso C.L."/>
            <person name="Miller P.J."/>
            <person name="Scott M.A."/>
            <person name="Spackman E."/>
            <person name="Goraichik I."/>
            <person name="Dimitrov K.M."/>
            <person name="Suarez D.L."/>
            <person name="Swayne D.E."/>
        </authorList>
    </citation>
    <scope>NUCLEOTIDE SEQUENCE [LARGE SCALE GENOMIC DNA]</scope>
    <source>
        <strain evidence="2 3">DSM 43828</strain>
    </source>
</reference>